<evidence type="ECO:0000256" key="4">
    <source>
        <dbReference type="ARBA" id="ARBA00023186"/>
    </source>
</evidence>
<feature type="compositionally biased region" description="Pro residues" evidence="5">
    <location>
        <begin position="837"/>
        <end position="877"/>
    </location>
</feature>
<dbReference type="KEGG" id="llu:AKJ09_09402"/>
<dbReference type="InterPro" id="IPR029047">
    <property type="entry name" value="HSP70_peptide-bd_sf"/>
</dbReference>
<protein>
    <submittedName>
        <fullName evidence="6">Chaperone protein DnaK</fullName>
    </submittedName>
</protein>
<feature type="region of interest" description="Disordered" evidence="5">
    <location>
        <begin position="595"/>
        <end position="616"/>
    </location>
</feature>
<dbReference type="SUPFAM" id="SSF53067">
    <property type="entry name" value="Actin-like ATPase domain"/>
    <property type="match status" value="2"/>
</dbReference>
<dbReference type="InterPro" id="IPR018181">
    <property type="entry name" value="Heat_shock_70_CS"/>
</dbReference>
<feature type="compositionally biased region" description="Low complexity" evidence="5">
    <location>
        <begin position="439"/>
        <end position="451"/>
    </location>
</feature>
<dbReference type="OrthoDB" id="9766019at2"/>
<dbReference type="GO" id="GO:0140662">
    <property type="term" value="F:ATP-dependent protein folding chaperone"/>
    <property type="evidence" value="ECO:0007669"/>
    <property type="project" value="InterPro"/>
</dbReference>
<gene>
    <name evidence="6" type="ORF">AKJ09_09402</name>
</gene>
<dbReference type="PRINTS" id="PR00301">
    <property type="entry name" value="HEATSHOCK70"/>
</dbReference>
<dbReference type="RefSeq" id="WP_146653611.1">
    <property type="nucleotide sequence ID" value="NZ_CP012333.1"/>
</dbReference>
<dbReference type="InterPro" id="IPR043129">
    <property type="entry name" value="ATPase_NBD"/>
</dbReference>
<feature type="region of interest" description="Disordered" evidence="5">
    <location>
        <begin position="378"/>
        <end position="513"/>
    </location>
</feature>
<dbReference type="Proteomes" id="UP000064967">
    <property type="component" value="Chromosome"/>
</dbReference>
<evidence type="ECO:0000256" key="1">
    <source>
        <dbReference type="ARBA" id="ARBA00007381"/>
    </source>
</evidence>
<dbReference type="AlphaFoldDB" id="A0A0K1QAI0"/>
<dbReference type="Pfam" id="PF00012">
    <property type="entry name" value="HSP70"/>
    <property type="match status" value="2"/>
</dbReference>
<comment type="similarity">
    <text evidence="1">Belongs to the heat shock protein 70 family.</text>
</comment>
<dbReference type="PROSITE" id="PS00329">
    <property type="entry name" value="HSP70_2"/>
    <property type="match status" value="1"/>
</dbReference>
<dbReference type="PANTHER" id="PTHR19375">
    <property type="entry name" value="HEAT SHOCK PROTEIN 70KDA"/>
    <property type="match status" value="1"/>
</dbReference>
<dbReference type="Gene3D" id="3.90.640.10">
    <property type="entry name" value="Actin, Chain A, domain 4"/>
    <property type="match status" value="1"/>
</dbReference>
<dbReference type="STRING" id="1391654.AKJ09_09402"/>
<dbReference type="Gene3D" id="3.30.420.40">
    <property type="match status" value="2"/>
</dbReference>
<name>A0A0K1QAI0_9BACT</name>
<feature type="compositionally biased region" description="Pro residues" evidence="5">
    <location>
        <begin position="791"/>
        <end position="827"/>
    </location>
</feature>
<evidence type="ECO:0000256" key="5">
    <source>
        <dbReference type="SAM" id="MobiDB-lite"/>
    </source>
</evidence>
<feature type="compositionally biased region" description="Pro residues" evidence="5">
    <location>
        <begin position="740"/>
        <end position="764"/>
    </location>
</feature>
<dbReference type="PATRIC" id="fig|1391654.3.peg.9527"/>
<dbReference type="EMBL" id="CP012333">
    <property type="protein sequence ID" value="AKV02739.1"/>
    <property type="molecule type" value="Genomic_DNA"/>
</dbReference>
<evidence type="ECO:0000256" key="2">
    <source>
        <dbReference type="ARBA" id="ARBA00022741"/>
    </source>
</evidence>
<keyword evidence="3" id="KW-0067">ATP-binding</keyword>
<dbReference type="GO" id="GO:0005524">
    <property type="term" value="F:ATP binding"/>
    <property type="evidence" value="ECO:0007669"/>
    <property type="project" value="UniProtKB-KW"/>
</dbReference>
<dbReference type="FunFam" id="3.90.640.10:FF:000003">
    <property type="entry name" value="Molecular chaperone DnaK"/>
    <property type="match status" value="1"/>
</dbReference>
<keyword evidence="4" id="KW-0143">Chaperone</keyword>
<dbReference type="SUPFAM" id="SSF100920">
    <property type="entry name" value="Heat shock protein 70kD (HSP70), peptide-binding domain"/>
    <property type="match status" value="1"/>
</dbReference>
<evidence type="ECO:0000256" key="3">
    <source>
        <dbReference type="ARBA" id="ARBA00022840"/>
    </source>
</evidence>
<feature type="region of interest" description="Disordered" evidence="5">
    <location>
        <begin position="706"/>
        <end position="895"/>
    </location>
</feature>
<feature type="compositionally biased region" description="Pro residues" evidence="5">
    <location>
        <begin position="492"/>
        <end position="505"/>
    </location>
</feature>
<feature type="region of interest" description="Disordered" evidence="5">
    <location>
        <begin position="642"/>
        <end position="684"/>
    </location>
</feature>
<feature type="compositionally biased region" description="Low complexity" evidence="5">
    <location>
        <begin position="465"/>
        <end position="482"/>
    </location>
</feature>
<dbReference type="InterPro" id="IPR013126">
    <property type="entry name" value="Hsp_70_fam"/>
</dbReference>
<accession>A0A0K1QAI0</accession>
<dbReference type="Gene3D" id="2.60.34.10">
    <property type="entry name" value="Substrate Binding Domain Of DNAk, Chain A, domain 1"/>
    <property type="match status" value="1"/>
</dbReference>
<proteinExistence type="inferred from homology"/>
<evidence type="ECO:0000313" key="6">
    <source>
        <dbReference type="EMBL" id="AKV02739.1"/>
    </source>
</evidence>
<organism evidence="6 7">
    <name type="scientific">Labilithrix luteola</name>
    <dbReference type="NCBI Taxonomy" id="1391654"/>
    <lineage>
        <taxon>Bacteria</taxon>
        <taxon>Pseudomonadati</taxon>
        <taxon>Myxococcota</taxon>
        <taxon>Polyangia</taxon>
        <taxon>Polyangiales</taxon>
        <taxon>Labilitrichaceae</taxon>
        <taxon>Labilithrix</taxon>
    </lineage>
</organism>
<dbReference type="PROSITE" id="PS01036">
    <property type="entry name" value="HSP70_3"/>
    <property type="match status" value="1"/>
</dbReference>
<keyword evidence="2" id="KW-0547">Nucleotide-binding</keyword>
<keyword evidence="7" id="KW-1185">Reference proteome</keyword>
<sequence>MSVVGIDLGTTNTVVACVRAGKVHVLADEHGQRLLPSVVSFHPNGEVLVGGAARARRIIDPKNTVYSHKRLIGRSWGSPEIAQAKQRFAFELREGPGQGPLVHARGQDYTLPEVSAFVLKRAKQIAETALGTPVERAVITVPAHFNELQRASTKVAGRVSGLEVLRILNEPTAAALAYGLGRSGSERVAVYDFGGGTFDCTLLDLNGNVFEVLATAGDSFLGGDDVDTTIAERMAEAFLKAHRTDPRTDPTMLERLKTSAEEMKIALSKGDQHTVTLRELGHGPGGSPINFNFSLTRRDFDAMVQPLVDRTFQVTQDALALARLSPTSFDKVILVGGSTRIPAVRKRVEAFFGAPPLDRVNPDEVVAIGAAIQAAALTESPRRKSIPAPPPVPGLKPKTFPGMPSTASPMVPAPIESEPDLETLANATKPGSAGMRVVPAAGRSAPGAAPSTRSITTPGNPAPPAAGRSAPGGAPSAPGSMARTQPIGSRNVPPPASAPRAPTPSVPDLAVPTPFEWFPSGEMTKTGAGDPRTLTGVNEVPGGQFGSIGDLSLISTTGMSPAIPPTAPGVPPTTRTPSGEEFGHVSDLSLISTTGVTAPPTEPIGKGGTLQLGPASNPAVPAAGALGLGDDADLPALHADLPSTVTKGKKPELRKQGQLGMGPSGQSQMQGKPPLETASSPFGPMERAPLTTPIGQRTAVMPAAPGPMPARQPAPSHLNLDRGVPPVLRPNTAPMQARAPQPPPIAPQAPPPMPAASPTAPPPYGSNIPPAALGSVPPMQPPHAFAQTMPHHPPSAPPMPTAPPFGPAPFGSAPPPPAHFTPPPAPAIPSALHTAPMAPPPFGYGSAPPPPAPYGSAPPPPAPGPYGSAPPPRPSQPPVFGTFQSSPPAAGYGAQQAMGPSGISLAAPAPPTNLGLAAPVLVDVTPRGLVVETAGSFTDTIIPRNSKIPCERTRRFATGRDMQTSVRVRVAQGEAQNFGENTFLGEVELSGLRPAPRGEVVVAVTFEVDADGTLRVRARDVQTGVEARATLQLIGIADESSVVMMINRFAQQPVVGGPTS</sequence>
<reference evidence="6 7" key="1">
    <citation type="submission" date="2015-08" db="EMBL/GenBank/DDBJ databases">
        <authorList>
            <person name="Babu N.S."/>
            <person name="Beckwith C.J."/>
            <person name="Beseler K.G."/>
            <person name="Brison A."/>
            <person name="Carone J.V."/>
            <person name="Caskin T.P."/>
            <person name="Diamond M."/>
            <person name="Durham M.E."/>
            <person name="Foxe J.M."/>
            <person name="Go M."/>
            <person name="Henderson B.A."/>
            <person name="Jones I.B."/>
            <person name="McGettigan J.A."/>
            <person name="Micheletti S.J."/>
            <person name="Nasrallah M.E."/>
            <person name="Ortiz D."/>
            <person name="Piller C.R."/>
            <person name="Privatt S.R."/>
            <person name="Schneider S.L."/>
            <person name="Sharp S."/>
            <person name="Smith T.C."/>
            <person name="Stanton J.D."/>
            <person name="Ullery H.E."/>
            <person name="Wilson R.J."/>
            <person name="Serrano M.G."/>
            <person name="Buck G."/>
            <person name="Lee V."/>
            <person name="Wang Y."/>
            <person name="Carvalho R."/>
            <person name="Voegtly L."/>
            <person name="Shi R."/>
            <person name="Duckworth R."/>
            <person name="Johnson A."/>
            <person name="Loviza R."/>
            <person name="Walstead R."/>
            <person name="Shah Z."/>
            <person name="Kiflezghi M."/>
            <person name="Wade K."/>
            <person name="Ball S.L."/>
            <person name="Bradley K.W."/>
            <person name="Asai D.J."/>
            <person name="Bowman C.A."/>
            <person name="Russell D.A."/>
            <person name="Pope W.H."/>
            <person name="Jacobs-Sera D."/>
            <person name="Hendrix R.W."/>
            <person name="Hatfull G.F."/>
        </authorList>
    </citation>
    <scope>NUCLEOTIDE SEQUENCE [LARGE SCALE GENOMIC DNA]</scope>
    <source>
        <strain evidence="6 7">DSM 27648</strain>
    </source>
</reference>
<evidence type="ECO:0000313" key="7">
    <source>
        <dbReference type="Proteomes" id="UP000064967"/>
    </source>
</evidence>